<protein>
    <recommendedName>
        <fullName evidence="1">Resolvase/invertase-type recombinase catalytic domain-containing protein</fullName>
    </recommendedName>
</protein>
<dbReference type="Pfam" id="PF00239">
    <property type="entry name" value="Resolvase"/>
    <property type="match status" value="1"/>
</dbReference>
<sequence length="613" mass="68169">MVLDLRKRGSSTTLFGPCGAPGRIDSVRTSWGPMATIAQRVAGGLYVGKALNRRLSRSITGELPPLFAVIYARASNETKARKVAVSTQIAVGRKFCTEHGIKVVAVLVDNNLSASRYATEERQDYNEALRLLSTGQANLLWTWENSRAQRNLSMFARLREILEKVGGYWAYDDRIYDMNDPDDRIDTAEDAVDAERESEKIRKRVRRGVEARALEGLWAGPLGYGYRIIYDQRTGEAARTVDPETAPIAEAIVDRLIADGNETALVRELIDAGVPCARGHMWRADRVKKLVHLSKDPVGWAKFIDTLTAEQREAAYEALVRVRTDSPSQVAQQMNREQWVHPLPGQWNGAKVRNIALNPALAGLRVFRGEVIGKGTWEPIISDRKRALIVARLGDPSRSTVRDGTRIKYLLTGIMRCGICERPTQRTPKARARLGYRCPSGHLVRDMERTDAYVVEAVLTRLESEEARELFRYEDQADELTKAVATARELRARLDGFTDSAASGGISPDRLARIEAKLVPQIEAAEERVRQIGVSPVVAELLGADARTVWAGLSLSQQREVLRAVVVPRLLRTKGGHAPLNPEDIELTWLGAPAALPRVDDRFDDEESLSEVS</sequence>
<name>A0A229SJK8_9PSEU</name>
<dbReference type="InterPro" id="IPR050639">
    <property type="entry name" value="SSR_resolvase"/>
</dbReference>
<evidence type="ECO:0000313" key="2">
    <source>
        <dbReference type="EMBL" id="OXM59137.1"/>
    </source>
</evidence>
<dbReference type="CDD" id="cd00338">
    <property type="entry name" value="Ser_Recombinase"/>
    <property type="match status" value="1"/>
</dbReference>
<dbReference type="InterPro" id="IPR006119">
    <property type="entry name" value="Resolv_N"/>
</dbReference>
<evidence type="ECO:0000259" key="1">
    <source>
        <dbReference type="SMART" id="SM00857"/>
    </source>
</evidence>
<dbReference type="InterPro" id="IPR038109">
    <property type="entry name" value="DNA_bind_recomb_sf"/>
</dbReference>
<accession>A0A229SJK8</accession>
<dbReference type="PANTHER" id="PTHR30461:SF23">
    <property type="entry name" value="DNA RECOMBINASE-RELATED"/>
    <property type="match status" value="1"/>
</dbReference>
<gene>
    <name evidence="2" type="ORF">CF165_49200</name>
</gene>
<dbReference type="Gene3D" id="3.90.1750.20">
    <property type="entry name" value="Putative Large Serine Recombinase, Chain B, Domain 2"/>
    <property type="match status" value="1"/>
</dbReference>
<dbReference type="AlphaFoldDB" id="A0A229SJK8"/>
<dbReference type="SUPFAM" id="SSF53041">
    <property type="entry name" value="Resolvase-like"/>
    <property type="match status" value="1"/>
</dbReference>
<dbReference type="EMBL" id="NMUL01000094">
    <property type="protein sequence ID" value="OXM59137.1"/>
    <property type="molecule type" value="Genomic_DNA"/>
</dbReference>
<organism evidence="2 3">
    <name type="scientific">Amycolatopsis vastitatis</name>
    <dbReference type="NCBI Taxonomy" id="1905142"/>
    <lineage>
        <taxon>Bacteria</taxon>
        <taxon>Bacillati</taxon>
        <taxon>Actinomycetota</taxon>
        <taxon>Actinomycetes</taxon>
        <taxon>Pseudonocardiales</taxon>
        <taxon>Pseudonocardiaceae</taxon>
        <taxon>Amycolatopsis</taxon>
    </lineage>
</organism>
<reference evidence="3" key="1">
    <citation type="submission" date="2017-07" db="EMBL/GenBank/DDBJ databases">
        <title>Comparative genome mining reveals phylogenetic distribution patterns of secondary metabolites in Amycolatopsis.</title>
        <authorList>
            <person name="Adamek M."/>
            <person name="Alanjary M."/>
            <person name="Sales-Ortells H."/>
            <person name="Goodfellow M."/>
            <person name="Bull A.T."/>
            <person name="Kalinowski J."/>
            <person name="Ziemert N."/>
        </authorList>
    </citation>
    <scope>NUCLEOTIDE SEQUENCE [LARGE SCALE GENOMIC DNA]</scope>
    <source>
        <strain evidence="3">H5</strain>
    </source>
</reference>
<dbReference type="GO" id="GO:0000150">
    <property type="term" value="F:DNA strand exchange activity"/>
    <property type="evidence" value="ECO:0007669"/>
    <property type="project" value="InterPro"/>
</dbReference>
<proteinExistence type="predicted"/>
<dbReference type="Gene3D" id="3.40.50.1390">
    <property type="entry name" value="Resolvase, N-terminal catalytic domain"/>
    <property type="match status" value="1"/>
</dbReference>
<dbReference type="PANTHER" id="PTHR30461">
    <property type="entry name" value="DNA-INVERTASE FROM LAMBDOID PROPHAGE"/>
    <property type="match status" value="1"/>
</dbReference>
<feature type="domain" description="Resolvase/invertase-type recombinase catalytic" evidence="1">
    <location>
        <begin position="68"/>
        <end position="218"/>
    </location>
</feature>
<evidence type="ECO:0000313" key="3">
    <source>
        <dbReference type="Proteomes" id="UP000215199"/>
    </source>
</evidence>
<dbReference type="Pfam" id="PF07508">
    <property type="entry name" value="Recombinase"/>
    <property type="match status" value="1"/>
</dbReference>
<dbReference type="GO" id="GO:0003677">
    <property type="term" value="F:DNA binding"/>
    <property type="evidence" value="ECO:0007669"/>
    <property type="project" value="InterPro"/>
</dbReference>
<comment type="caution">
    <text evidence="2">The sequence shown here is derived from an EMBL/GenBank/DDBJ whole genome shotgun (WGS) entry which is preliminary data.</text>
</comment>
<keyword evidence="3" id="KW-1185">Reference proteome</keyword>
<dbReference type="InterPro" id="IPR036162">
    <property type="entry name" value="Resolvase-like_N_sf"/>
</dbReference>
<dbReference type="Proteomes" id="UP000215199">
    <property type="component" value="Unassembled WGS sequence"/>
</dbReference>
<dbReference type="SMART" id="SM00857">
    <property type="entry name" value="Resolvase"/>
    <property type="match status" value="1"/>
</dbReference>
<dbReference type="InterPro" id="IPR011109">
    <property type="entry name" value="DNA_bind_recombinase_dom"/>
</dbReference>